<accession>D5GAN1</accession>
<protein>
    <submittedName>
        <fullName evidence="1">(Perigord truffle) hypothetical protein</fullName>
    </submittedName>
</protein>
<evidence type="ECO:0000313" key="2">
    <source>
        <dbReference type="Proteomes" id="UP000006911"/>
    </source>
</evidence>
<keyword evidence="2" id="KW-1185">Reference proteome</keyword>
<gene>
    <name evidence="1" type="ORF">GSTUM_00003698001</name>
</gene>
<sequence>MNCFFLSHIFPPILFSISTMWCSRFLCSIFPFFSFQFTFISSAEASRPQLEFSPPPPLFSPYHCLAHTPPVLL</sequence>
<dbReference type="Proteomes" id="UP000006911">
    <property type="component" value="Unassembled WGS sequence"/>
</dbReference>
<dbReference type="GeneID" id="9187742"/>
<dbReference type="InParanoid" id="D5GAN1"/>
<evidence type="ECO:0000313" key="1">
    <source>
        <dbReference type="EMBL" id="CAZ81574.1"/>
    </source>
</evidence>
<dbReference type="EMBL" id="FN430080">
    <property type="protein sequence ID" value="CAZ81574.1"/>
    <property type="molecule type" value="Genomic_DNA"/>
</dbReference>
<dbReference type="RefSeq" id="XP_002837383.1">
    <property type="nucleotide sequence ID" value="XM_002837337.1"/>
</dbReference>
<dbReference type="AlphaFoldDB" id="D5GAN1"/>
<name>D5GAN1_TUBMM</name>
<reference evidence="1 2" key="1">
    <citation type="journal article" date="2010" name="Nature">
        <title>Perigord black truffle genome uncovers evolutionary origins and mechanisms of symbiosis.</title>
        <authorList>
            <person name="Martin F."/>
            <person name="Kohler A."/>
            <person name="Murat C."/>
            <person name="Balestrini R."/>
            <person name="Coutinho P.M."/>
            <person name="Jaillon O."/>
            <person name="Montanini B."/>
            <person name="Morin E."/>
            <person name="Noel B."/>
            <person name="Percudani R."/>
            <person name="Porcel B."/>
            <person name="Rubini A."/>
            <person name="Amicucci A."/>
            <person name="Amselem J."/>
            <person name="Anthouard V."/>
            <person name="Arcioni S."/>
            <person name="Artiguenave F."/>
            <person name="Aury J.M."/>
            <person name="Ballario P."/>
            <person name="Bolchi A."/>
            <person name="Brenna A."/>
            <person name="Brun A."/>
            <person name="Buee M."/>
            <person name="Cantarel B."/>
            <person name="Chevalier G."/>
            <person name="Couloux A."/>
            <person name="Da Silva C."/>
            <person name="Denoeud F."/>
            <person name="Duplessis S."/>
            <person name="Ghignone S."/>
            <person name="Hilselberger B."/>
            <person name="Iotti M."/>
            <person name="Marcais B."/>
            <person name="Mello A."/>
            <person name="Miranda M."/>
            <person name="Pacioni G."/>
            <person name="Quesneville H."/>
            <person name="Riccioni C."/>
            <person name="Ruotolo R."/>
            <person name="Splivallo R."/>
            <person name="Stocchi V."/>
            <person name="Tisserant E."/>
            <person name="Viscomi A.R."/>
            <person name="Zambonelli A."/>
            <person name="Zampieri E."/>
            <person name="Henrissat B."/>
            <person name="Lebrun M.H."/>
            <person name="Paolocci F."/>
            <person name="Bonfante P."/>
            <person name="Ottonello S."/>
            <person name="Wincker P."/>
        </authorList>
    </citation>
    <scope>NUCLEOTIDE SEQUENCE [LARGE SCALE GENOMIC DNA]</scope>
    <source>
        <strain evidence="1 2">Mel28</strain>
    </source>
</reference>
<dbReference type="KEGG" id="tml:GSTUM_00003698001"/>
<proteinExistence type="predicted"/>
<organism evidence="1 2">
    <name type="scientific">Tuber melanosporum (strain Mel28)</name>
    <name type="common">Perigord black truffle</name>
    <dbReference type="NCBI Taxonomy" id="656061"/>
    <lineage>
        <taxon>Eukaryota</taxon>
        <taxon>Fungi</taxon>
        <taxon>Dikarya</taxon>
        <taxon>Ascomycota</taxon>
        <taxon>Pezizomycotina</taxon>
        <taxon>Pezizomycetes</taxon>
        <taxon>Pezizales</taxon>
        <taxon>Tuberaceae</taxon>
        <taxon>Tuber</taxon>
    </lineage>
</organism>
<dbReference type="HOGENOM" id="CLU_2706594_0_0_1"/>